<protein>
    <recommendedName>
        <fullName evidence="3">P-loop containing nucleotide triphosphate hydrolase</fullName>
    </recommendedName>
</protein>
<name>Q7U9B5_PARMW</name>
<reference evidence="1 2" key="1">
    <citation type="journal article" date="2003" name="Nature">
        <title>The genome of a motile marine Synechococcus.</title>
        <authorList>
            <person name="Palenik B."/>
            <person name="Brahamsha B."/>
            <person name="Larimer F."/>
            <person name="Land M."/>
            <person name="Hauser L."/>
            <person name="Chain P."/>
            <person name="Lamerdin J."/>
            <person name="Regala W."/>
            <person name="Allen E.A."/>
            <person name="McCarren J."/>
            <person name="Paulsen I."/>
            <person name="Dufresne A."/>
            <person name="Partensky F."/>
            <person name="Webb E."/>
            <person name="Waterbury J."/>
        </authorList>
    </citation>
    <scope>NUCLEOTIDE SEQUENCE [LARGE SCALE GENOMIC DNA]</scope>
    <source>
        <strain evidence="1 2">WH8102</strain>
    </source>
</reference>
<evidence type="ECO:0008006" key="3">
    <source>
        <dbReference type="Google" id="ProtNLM"/>
    </source>
</evidence>
<dbReference type="STRING" id="84588.SYNW0343"/>
<gene>
    <name evidence="1" type="ordered locus">SYNW0343</name>
</gene>
<sequence length="328" mass="38153">MTQVVLHIGMHKTGSTAIQKRLEANAELLDRLGISFDDDSKNQLKSAAKKRDFKPWRQKLRQARKRNNSTLLISNEVLSHLLAPEPNQPGDCHGTWLTEAFLNKGCSVTLVAFIRDQPNYLNSQYTQHVKKFGLDCSLETFARRKMDHTKARGECDPWRLFGWILEDPRLTAHLLPYGGTKAADPFQQLLHVIGTASTTSWRDIQRVNEQPGRLAITTALEVLHQRALQERPLTGRRERKHAFRKLEAAAKRHDWPKERYNGLTPALYREIRAHYRSGNDAFAQRVWGEANWATLFPDEPPTEQAELRWHQRWLVEWESWRICRTLQR</sequence>
<dbReference type="Proteomes" id="UP000001422">
    <property type="component" value="Chromosome"/>
</dbReference>
<dbReference type="AlphaFoldDB" id="Q7U9B5"/>
<evidence type="ECO:0000313" key="2">
    <source>
        <dbReference type="Proteomes" id="UP000001422"/>
    </source>
</evidence>
<dbReference type="EMBL" id="BX569689">
    <property type="protein sequence ID" value="CAE06858.1"/>
    <property type="molecule type" value="Genomic_DNA"/>
</dbReference>
<accession>Q7U9B5</accession>
<proteinExistence type="predicted"/>
<keyword evidence="2" id="KW-1185">Reference proteome</keyword>
<dbReference type="HOGENOM" id="CLU_747891_0_0_3"/>
<evidence type="ECO:0000313" key="1">
    <source>
        <dbReference type="EMBL" id="CAE06858.1"/>
    </source>
</evidence>
<dbReference type="KEGG" id="syw:SYNW0343"/>
<organism evidence="1 2">
    <name type="scientific">Parasynechococcus marenigrum (strain WH8102)</name>
    <dbReference type="NCBI Taxonomy" id="84588"/>
    <lineage>
        <taxon>Bacteria</taxon>
        <taxon>Bacillati</taxon>
        <taxon>Cyanobacteriota</taxon>
        <taxon>Cyanophyceae</taxon>
        <taxon>Synechococcales</taxon>
        <taxon>Prochlorococcaceae</taxon>
        <taxon>Parasynechococcus</taxon>
        <taxon>Parasynechococcus marenigrum</taxon>
    </lineage>
</organism>
<dbReference type="RefSeq" id="WP_011127217.1">
    <property type="nucleotide sequence ID" value="NC_005070.1"/>
</dbReference>
<dbReference type="eggNOG" id="ENOG5030I5V">
    <property type="taxonomic scope" value="Bacteria"/>
</dbReference>